<name>A0A2K0T2T6_9HYPO</name>
<keyword evidence="1" id="KW-0472">Membrane</keyword>
<protein>
    <recommendedName>
        <fullName evidence="4">RGS domain-containing protein</fullName>
    </recommendedName>
</protein>
<gene>
    <name evidence="2" type="ORF">TGAMA5MH_08080</name>
</gene>
<proteinExistence type="predicted"/>
<feature type="transmembrane region" description="Helical" evidence="1">
    <location>
        <begin position="206"/>
        <end position="229"/>
    </location>
</feature>
<feature type="transmembrane region" description="Helical" evidence="1">
    <location>
        <begin position="53"/>
        <end position="71"/>
    </location>
</feature>
<feature type="transmembrane region" description="Helical" evidence="1">
    <location>
        <begin position="241"/>
        <end position="266"/>
    </location>
</feature>
<keyword evidence="1" id="KW-1133">Transmembrane helix</keyword>
<reference evidence="2 3" key="1">
    <citation type="submission" date="2017-02" db="EMBL/GenBank/DDBJ databases">
        <title>Genomes of Trichoderma spp. with biocontrol activity.</title>
        <authorList>
            <person name="Gardiner D."/>
            <person name="Kazan K."/>
            <person name="Vos C."/>
            <person name="Harvey P."/>
        </authorList>
    </citation>
    <scope>NUCLEOTIDE SEQUENCE [LARGE SCALE GENOMIC DNA]</scope>
    <source>
        <strain evidence="2 3">A5MH</strain>
    </source>
</reference>
<keyword evidence="1" id="KW-0812">Transmembrane</keyword>
<sequence>MAFCWYNRNLPILKIRGLPLSFFAIGFLHMYWILAQLVYPIGQTMPLVLAYDIQYFFMGLWFPLGVALFHASNLRFLHVARLQKQFTGPARRVESGCNGAKTSWLCRLRNMDHTTRSIMFIALGMVIQVLLTVGMWLACRKYHPTYGIPGTELRGETLLEQLVDLSRGWEWWPSVLWQVIWTWIIAPILLWRAWGIRDTMGWRAQTIGCCISNLHATPMFLVALYAPVFQKVNKVFTPSQWIHLSIFMFEIFTVFVPAFQVVKFWIQKRKTTRSNEKWDSPLQTAGLTLSPQTEPFTPSSSSTEHWIFPTATLTKKSKPLDIFSEDLGDRLLTMSALEYVLSENPQPLQEFSALRDFSGENIAFLTSVAKWRSCWATQSADDQKRKMYSDALEIYIDYISPRDAEFPLNLSFAEIKRVERIFEAAARSVCGEQTPISPTSFDIEIAPFSCCEASSPVELNDRNASRIHYKGEIPEVFCLTVFDSIQAHIKYLVLTNTWPRFVDEMQAKRRQSCETANSEGTWKSGSTITNKIAQLVRQIF</sequence>
<dbReference type="InterPro" id="IPR036305">
    <property type="entry name" value="RGS_sf"/>
</dbReference>
<evidence type="ECO:0000256" key="1">
    <source>
        <dbReference type="SAM" id="Phobius"/>
    </source>
</evidence>
<evidence type="ECO:0008006" key="4">
    <source>
        <dbReference type="Google" id="ProtNLM"/>
    </source>
</evidence>
<accession>A0A2K0T2T6</accession>
<organism evidence="2 3">
    <name type="scientific">Trichoderma gamsii</name>
    <dbReference type="NCBI Taxonomy" id="398673"/>
    <lineage>
        <taxon>Eukaryota</taxon>
        <taxon>Fungi</taxon>
        <taxon>Dikarya</taxon>
        <taxon>Ascomycota</taxon>
        <taxon>Pezizomycotina</taxon>
        <taxon>Sordariomycetes</taxon>
        <taxon>Hypocreomycetidae</taxon>
        <taxon>Hypocreales</taxon>
        <taxon>Hypocreaceae</taxon>
        <taxon>Trichoderma</taxon>
    </lineage>
</organism>
<dbReference type="OrthoDB" id="5313079at2759"/>
<dbReference type="EMBL" id="MTYH01000074">
    <property type="protein sequence ID" value="PNP39815.1"/>
    <property type="molecule type" value="Genomic_DNA"/>
</dbReference>
<feature type="transmembrane region" description="Helical" evidence="1">
    <location>
        <begin position="117"/>
        <end position="138"/>
    </location>
</feature>
<feature type="transmembrane region" description="Helical" evidence="1">
    <location>
        <begin position="175"/>
        <end position="194"/>
    </location>
</feature>
<evidence type="ECO:0000313" key="2">
    <source>
        <dbReference type="EMBL" id="PNP39815.1"/>
    </source>
</evidence>
<dbReference type="InterPro" id="IPR044926">
    <property type="entry name" value="RGS_subdomain_2"/>
</dbReference>
<dbReference type="Proteomes" id="UP000236546">
    <property type="component" value="Unassembled WGS sequence"/>
</dbReference>
<evidence type="ECO:0000313" key="3">
    <source>
        <dbReference type="Proteomes" id="UP000236546"/>
    </source>
</evidence>
<dbReference type="SUPFAM" id="SSF48097">
    <property type="entry name" value="Regulator of G-protein signaling, RGS"/>
    <property type="match status" value="1"/>
</dbReference>
<dbReference type="AlphaFoldDB" id="A0A2K0T2T6"/>
<comment type="caution">
    <text evidence="2">The sequence shown here is derived from an EMBL/GenBank/DDBJ whole genome shotgun (WGS) entry which is preliminary data.</text>
</comment>
<dbReference type="Gene3D" id="1.10.167.10">
    <property type="entry name" value="Regulator of G-protein Signalling 4, domain 2"/>
    <property type="match status" value="1"/>
</dbReference>
<feature type="transmembrane region" description="Helical" evidence="1">
    <location>
        <begin position="20"/>
        <end position="41"/>
    </location>
</feature>